<dbReference type="Pfam" id="PF11322">
    <property type="entry name" value="DUF3124"/>
    <property type="match status" value="1"/>
</dbReference>
<evidence type="ECO:0000313" key="3">
    <source>
        <dbReference type="Proteomes" id="UP000252249"/>
    </source>
</evidence>
<keyword evidence="1" id="KW-0732">Signal</keyword>
<feature type="chain" id="PRO_5016713106" evidence="1">
    <location>
        <begin position="17"/>
        <end position="170"/>
    </location>
</feature>
<dbReference type="Proteomes" id="UP000252249">
    <property type="component" value="Unassembled WGS sequence"/>
</dbReference>
<proteinExistence type="predicted"/>
<sequence>MKKVFFILFSFLLVFACDDKTKQENLPSTNLQSVKLKKKLSDSLLTGSTYLSVYSQVYSTTEHKTNDLTATVSIRNLNKRDTVYVTKANYFDTKGDLVKSYIKEPIFVKPLQTIEIIIDEKDATGGTGAKFVFDWSAAKNVQAPYFEAIMVTTYGQQGLSFTTQGIPITE</sequence>
<name>A0A368P4C5_9FLAO</name>
<accession>A0A368P4C5</accession>
<dbReference type="PROSITE" id="PS51257">
    <property type="entry name" value="PROKAR_LIPOPROTEIN"/>
    <property type="match status" value="1"/>
</dbReference>
<feature type="signal peptide" evidence="1">
    <location>
        <begin position="1"/>
        <end position="16"/>
    </location>
</feature>
<evidence type="ECO:0000313" key="2">
    <source>
        <dbReference type="EMBL" id="RCU57727.1"/>
    </source>
</evidence>
<dbReference type="OrthoDB" id="283474at2"/>
<keyword evidence="3" id="KW-1185">Reference proteome</keyword>
<dbReference type="EMBL" id="QPIG01000002">
    <property type="protein sequence ID" value="RCU57727.1"/>
    <property type="molecule type" value="Genomic_DNA"/>
</dbReference>
<dbReference type="InterPro" id="IPR021471">
    <property type="entry name" value="DUF3124"/>
</dbReference>
<protein>
    <submittedName>
        <fullName evidence="2">DUF3124 domain-containing protein</fullName>
    </submittedName>
</protein>
<gene>
    <name evidence="2" type="ORF">DU428_08035</name>
</gene>
<reference evidence="2 3" key="1">
    <citation type="submission" date="2018-07" db="EMBL/GenBank/DDBJ databases">
        <title>Oceanihabitans testaceum sp. nov., isolated from marine sediment.</title>
        <authorList>
            <person name="Li C.-M."/>
        </authorList>
    </citation>
    <scope>NUCLEOTIDE SEQUENCE [LARGE SCALE GENOMIC DNA]</scope>
    <source>
        <strain evidence="2 3">S9-10</strain>
    </source>
</reference>
<comment type="caution">
    <text evidence="2">The sequence shown here is derived from an EMBL/GenBank/DDBJ whole genome shotgun (WGS) entry which is preliminary data.</text>
</comment>
<organism evidence="2 3">
    <name type="scientific">Oceanihabitans sediminis</name>
    <dbReference type="NCBI Taxonomy" id="1812012"/>
    <lineage>
        <taxon>Bacteria</taxon>
        <taxon>Pseudomonadati</taxon>
        <taxon>Bacteroidota</taxon>
        <taxon>Flavobacteriia</taxon>
        <taxon>Flavobacteriales</taxon>
        <taxon>Flavobacteriaceae</taxon>
        <taxon>Oceanihabitans</taxon>
    </lineage>
</organism>
<dbReference type="RefSeq" id="WP_113965941.1">
    <property type="nucleotide sequence ID" value="NZ_JAWVXR010000002.1"/>
</dbReference>
<dbReference type="AlphaFoldDB" id="A0A368P4C5"/>
<evidence type="ECO:0000256" key="1">
    <source>
        <dbReference type="SAM" id="SignalP"/>
    </source>
</evidence>